<dbReference type="STRING" id="387005.A0A183H879"/>
<evidence type="ECO:0000256" key="4">
    <source>
        <dbReference type="ARBA" id="ARBA00023052"/>
    </source>
</evidence>
<protein>
    <submittedName>
        <fullName evidence="8">OxoGdeHyase_C domain-containing protein</fullName>
    </submittedName>
</protein>
<evidence type="ECO:0000313" key="8">
    <source>
        <dbReference type="WBParaSite" id="OFLC_0000369001-mRNA-1"/>
    </source>
</evidence>
<dbReference type="EMBL" id="UZAJ01002557">
    <property type="protein sequence ID" value="VDO37432.1"/>
    <property type="molecule type" value="Genomic_DNA"/>
</dbReference>
<reference evidence="8" key="1">
    <citation type="submission" date="2016-06" db="UniProtKB">
        <authorList>
            <consortium name="WormBaseParasite"/>
        </authorList>
    </citation>
    <scope>IDENTIFICATION</scope>
</reference>
<dbReference type="PANTHER" id="PTHR23152">
    <property type="entry name" value="2-OXOGLUTARATE DEHYDROGENASE"/>
    <property type="match status" value="1"/>
</dbReference>
<dbReference type="Pfam" id="PF16870">
    <property type="entry name" value="OxoGdeHyase_C"/>
    <property type="match status" value="1"/>
</dbReference>
<dbReference type="InterPro" id="IPR042179">
    <property type="entry name" value="KGD_C_sf"/>
</dbReference>
<dbReference type="GO" id="GO:0004591">
    <property type="term" value="F:oxoglutarate dehydrogenase (succinyl-transferring) activity"/>
    <property type="evidence" value="ECO:0007669"/>
    <property type="project" value="TreeGrafter"/>
</dbReference>
<name>A0A183H879_9BILA</name>
<evidence type="ECO:0000256" key="2">
    <source>
        <dbReference type="ARBA" id="ARBA00006936"/>
    </source>
</evidence>
<gene>
    <name evidence="6" type="ORF">OFLC_LOCUS3689</name>
</gene>
<comment type="similarity">
    <text evidence="2">Belongs to the alpha-ketoglutarate dehydrogenase family.</text>
</comment>
<dbReference type="WBParaSite" id="OFLC_0000369001-mRNA-1">
    <property type="protein sequence ID" value="OFLC_0000369001-mRNA-1"/>
    <property type="gene ID" value="OFLC_0000369001"/>
</dbReference>
<evidence type="ECO:0000313" key="6">
    <source>
        <dbReference type="EMBL" id="VDO37432.1"/>
    </source>
</evidence>
<dbReference type="Proteomes" id="UP000267606">
    <property type="component" value="Unassembled WGS sequence"/>
</dbReference>
<organism evidence="8">
    <name type="scientific">Onchocerca flexuosa</name>
    <dbReference type="NCBI Taxonomy" id="387005"/>
    <lineage>
        <taxon>Eukaryota</taxon>
        <taxon>Metazoa</taxon>
        <taxon>Ecdysozoa</taxon>
        <taxon>Nematoda</taxon>
        <taxon>Chromadorea</taxon>
        <taxon>Rhabditida</taxon>
        <taxon>Spirurina</taxon>
        <taxon>Spiruromorpha</taxon>
        <taxon>Filarioidea</taxon>
        <taxon>Onchocercidae</taxon>
        <taxon>Onchocerca</taxon>
    </lineage>
</organism>
<evidence type="ECO:0000256" key="1">
    <source>
        <dbReference type="ARBA" id="ARBA00001964"/>
    </source>
</evidence>
<dbReference type="InterPro" id="IPR011603">
    <property type="entry name" value="2oxoglutarate_DH_E1"/>
</dbReference>
<feature type="domain" description="2-oxoglutarate dehydrogenase E1 component/KDG C-terminal" evidence="5">
    <location>
        <begin position="3"/>
        <end position="117"/>
    </location>
</feature>
<keyword evidence="7" id="KW-1185">Reference proteome</keyword>
<proteinExistence type="inferred from homology"/>
<dbReference type="PANTHER" id="PTHR23152:SF4">
    <property type="entry name" value="2-OXOADIPATE DEHYDROGENASE COMPLEX COMPONENT E1"/>
    <property type="match status" value="1"/>
</dbReference>
<dbReference type="GO" id="GO:0030976">
    <property type="term" value="F:thiamine pyrophosphate binding"/>
    <property type="evidence" value="ECO:0007669"/>
    <property type="project" value="InterPro"/>
</dbReference>
<dbReference type="InterPro" id="IPR031717">
    <property type="entry name" value="ODO-1/KGD_C"/>
</dbReference>
<evidence type="ECO:0000256" key="3">
    <source>
        <dbReference type="ARBA" id="ARBA00023002"/>
    </source>
</evidence>
<dbReference type="GO" id="GO:0045252">
    <property type="term" value="C:oxoglutarate dehydrogenase complex"/>
    <property type="evidence" value="ECO:0007669"/>
    <property type="project" value="TreeGrafter"/>
</dbReference>
<dbReference type="GO" id="GO:0005739">
    <property type="term" value="C:mitochondrion"/>
    <property type="evidence" value="ECO:0007669"/>
    <property type="project" value="TreeGrafter"/>
</dbReference>
<keyword evidence="3" id="KW-0560">Oxidoreductase</keyword>
<dbReference type="GO" id="GO:0006099">
    <property type="term" value="P:tricarboxylic acid cycle"/>
    <property type="evidence" value="ECO:0007669"/>
    <property type="project" value="TreeGrafter"/>
</dbReference>
<keyword evidence="4" id="KW-0786">Thiamine pyrophosphate</keyword>
<dbReference type="Gene3D" id="3.40.50.11610">
    <property type="entry name" value="Multifunctional 2-oxoglutarate metabolism enzyme, C-terminal domain"/>
    <property type="match status" value="1"/>
</dbReference>
<comment type="cofactor">
    <cofactor evidence="1">
        <name>thiamine diphosphate</name>
        <dbReference type="ChEBI" id="CHEBI:58937"/>
    </cofactor>
</comment>
<reference evidence="6 7" key="2">
    <citation type="submission" date="2018-11" db="EMBL/GenBank/DDBJ databases">
        <authorList>
            <consortium name="Pathogen Informatics"/>
        </authorList>
    </citation>
    <scope>NUCLEOTIDE SEQUENCE [LARGE SCALE GENOMIC DNA]</scope>
</reference>
<accession>A0A183H879</accession>
<sequence length="130" mass="14920">MVILYISGKVYYDLVSARKHLNLDSRVAICRVEQISPFPYDLIEKECLKYDKAELIWSQEEHKNMGAWGFVHPRLKTLLAKQERLLKYAGRKPSASPATGNKYTHYVELKSFIADALNVRKADLDAFICG</sequence>
<evidence type="ECO:0000259" key="5">
    <source>
        <dbReference type="Pfam" id="PF16870"/>
    </source>
</evidence>
<evidence type="ECO:0000313" key="7">
    <source>
        <dbReference type="Proteomes" id="UP000267606"/>
    </source>
</evidence>
<dbReference type="AlphaFoldDB" id="A0A183H879"/>